<dbReference type="Gene3D" id="1.10.287.130">
    <property type="match status" value="1"/>
</dbReference>
<dbReference type="RefSeq" id="WP_213173873.1">
    <property type="nucleotide sequence ID" value="NZ_JAGQFT020000012.1"/>
</dbReference>
<dbReference type="InterPro" id="IPR004358">
    <property type="entry name" value="Sig_transdc_His_kin-like_C"/>
</dbReference>
<dbReference type="InterPro" id="IPR000700">
    <property type="entry name" value="PAS-assoc_C"/>
</dbReference>
<dbReference type="PROSITE" id="PS50113">
    <property type="entry name" value="PAC"/>
    <property type="match status" value="1"/>
</dbReference>
<evidence type="ECO:0000256" key="7">
    <source>
        <dbReference type="SAM" id="Coils"/>
    </source>
</evidence>
<dbReference type="CDD" id="cd00130">
    <property type="entry name" value="PAS"/>
    <property type="match status" value="2"/>
</dbReference>
<evidence type="ECO:0000256" key="5">
    <source>
        <dbReference type="ARBA" id="ARBA00022777"/>
    </source>
</evidence>
<keyword evidence="5" id="KW-0418">Kinase</keyword>
<evidence type="ECO:0000313" key="12">
    <source>
        <dbReference type="EMBL" id="MBR0561799.1"/>
    </source>
</evidence>
<dbReference type="Pfam" id="PF00072">
    <property type="entry name" value="Response_reg"/>
    <property type="match status" value="1"/>
</dbReference>
<dbReference type="InterPro" id="IPR011006">
    <property type="entry name" value="CheY-like_superfamily"/>
</dbReference>
<evidence type="ECO:0000313" key="13">
    <source>
        <dbReference type="EMBL" id="MBS7458589.1"/>
    </source>
</evidence>
<dbReference type="InterPro" id="IPR005467">
    <property type="entry name" value="His_kinase_dom"/>
</dbReference>
<dbReference type="SUPFAM" id="SSF52172">
    <property type="entry name" value="CheY-like"/>
    <property type="match status" value="1"/>
</dbReference>
<dbReference type="PROSITE" id="PS50109">
    <property type="entry name" value="HIS_KIN"/>
    <property type="match status" value="1"/>
</dbReference>
<dbReference type="InterPro" id="IPR036097">
    <property type="entry name" value="HisK_dim/P_sf"/>
</dbReference>
<dbReference type="EMBL" id="JAGQFT020000012">
    <property type="protein sequence ID" value="MBS7458589.1"/>
    <property type="molecule type" value="Genomic_DNA"/>
</dbReference>
<name>A0A8J7VRV5_9GAMM</name>
<dbReference type="InterPro" id="IPR029016">
    <property type="entry name" value="GAF-like_dom_sf"/>
</dbReference>
<dbReference type="InterPro" id="IPR001789">
    <property type="entry name" value="Sig_transdc_resp-reg_receiver"/>
</dbReference>
<evidence type="ECO:0000256" key="4">
    <source>
        <dbReference type="ARBA" id="ARBA00022679"/>
    </source>
</evidence>
<dbReference type="Pfam" id="PF08447">
    <property type="entry name" value="PAS_3"/>
    <property type="match status" value="1"/>
</dbReference>
<keyword evidence="4" id="KW-0808">Transferase</keyword>
<dbReference type="SMART" id="SM00065">
    <property type="entry name" value="GAF"/>
    <property type="match status" value="1"/>
</dbReference>
<keyword evidence="3 6" id="KW-0597">Phosphoprotein</keyword>
<dbReference type="Pfam" id="PF02518">
    <property type="entry name" value="HATPase_c"/>
    <property type="match status" value="1"/>
</dbReference>
<dbReference type="Pfam" id="PF13426">
    <property type="entry name" value="PAS_9"/>
    <property type="match status" value="1"/>
</dbReference>
<comment type="caution">
    <text evidence="12">The sequence shown here is derived from an EMBL/GenBank/DDBJ whole genome shotgun (WGS) entry which is preliminary data.</text>
</comment>
<evidence type="ECO:0000259" key="9">
    <source>
        <dbReference type="PROSITE" id="PS50110"/>
    </source>
</evidence>
<dbReference type="EMBL" id="JAGQFT010000022">
    <property type="protein sequence ID" value="MBR0561799.1"/>
    <property type="molecule type" value="Genomic_DNA"/>
</dbReference>
<dbReference type="PROSITE" id="PS50112">
    <property type="entry name" value="PAS"/>
    <property type="match status" value="1"/>
</dbReference>
<dbReference type="PANTHER" id="PTHR43065">
    <property type="entry name" value="SENSOR HISTIDINE KINASE"/>
    <property type="match status" value="1"/>
</dbReference>
<dbReference type="SMART" id="SM00387">
    <property type="entry name" value="HATPase_c"/>
    <property type="match status" value="1"/>
</dbReference>
<dbReference type="InterPro" id="IPR000014">
    <property type="entry name" value="PAS"/>
</dbReference>
<feature type="domain" description="PAC" evidence="11">
    <location>
        <begin position="412"/>
        <end position="464"/>
    </location>
</feature>
<dbReference type="InterPro" id="IPR013656">
    <property type="entry name" value="PAS_4"/>
</dbReference>
<reference evidence="12" key="2">
    <citation type="submission" date="2021-04" db="EMBL/GenBank/DDBJ databases">
        <authorList>
            <person name="Karlyshev A.V."/>
        </authorList>
    </citation>
    <scope>NUCLEOTIDE SEQUENCE</scope>
    <source>
        <strain evidence="12">LMG 29479</strain>
    </source>
</reference>
<dbReference type="Gene3D" id="3.30.450.20">
    <property type="entry name" value="PAS domain"/>
    <property type="match status" value="3"/>
</dbReference>
<evidence type="ECO:0000256" key="3">
    <source>
        <dbReference type="ARBA" id="ARBA00022553"/>
    </source>
</evidence>
<comment type="catalytic activity">
    <reaction evidence="1">
        <text>ATP + protein L-histidine = ADP + protein N-phospho-L-histidine.</text>
        <dbReference type="EC" id="2.7.13.3"/>
    </reaction>
</comment>
<proteinExistence type="predicted"/>
<dbReference type="PRINTS" id="PR00344">
    <property type="entry name" value="BCTRLSENSOR"/>
</dbReference>
<feature type="modified residue" description="4-aspartylphosphate" evidence="6">
    <location>
        <position position="922"/>
    </location>
</feature>
<evidence type="ECO:0000259" key="10">
    <source>
        <dbReference type="PROSITE" id="PS50112"/>
    </source>
</evidence>
<dbReference type="SMART" id="SM00086">
    <property type="entry name" value="PAC"/>
    <property type="match status" value="1"/>
</dbReference>
<dbReference type="Pfam" id="PF08448">
    <property type="entry name" value="PAS_4"/>
    <property type="match status" value="1"/>
</dbReference>
<dbReference type="SMART" id="SM00388">
    <property type="entry name" value="HisKA"/>
    <property type="match status" value="1"/>
</dbReference>
<dbReference type="AlphaFoldDB" id="A0A8J7VRV5"/>
<feature type="domain" description="Response regulatory" evidence="9">
    <location>
        <begin position="872"/>
        <end position="987"/>
    </location>
</feature>
<keyword evidence="14" id="KW-1185">Reference proteome</keyword>
<evidence type="ECO:0000259" key="8">
    <source>
        <dbReference type="PROSITE" id="PS50109"/>
    </source>
</evidence>
<dbReference type="Pfam" id="PF00512">
    <property type="entry name" value="HisKA"/>
    <property type="match status" value="1"/>
</dbReference>
<accession>A0A8J7VRV5</accession>
<organism evidence="12">
    <name type="scientific">Coralloluteibacterium stylophorae</name>
    <dbReference type="NCBI Taxonomy" id="1776034"/>
    <lineage>
        <taxon>Bacteria</taxon>
        <taxon>Pseudomonadati</taxon>
        <taxon>Pseudomonadota</taxon>
        <taxon>Gammaproteobacteria</taxon>
        <taxon>Lysobacterales</taxon>
        <taxon>Lysobacteraceae</taxon>
        <taxon>Coralloluteibacterium</taxon>
    </lineage>
</organism>
<dbReference type="InterPro" id="IPR036890">
    <property type="entry name" value="HATPase_C_sf"/>
</dbReference>
<dbReference type="Proteomes" id="UP000675747">
    <property type="component" value="Unassembled WGS sequence"/>
</dbReference>
<feature type="domain" description="Histidine kinase" evidence="8">
    <location>
        <begin position="625"/>
        <end position="849"/>
    </location>
</feature>
<dbReference type="InterPro" id="IPR003594">
    <property type="entry name" value="HATPase_dom"/>
</dbReference>
<dbReference type="Pfam" id="PF01590">
    <property type="entry name" value="GAF"/>
    <property type="match status" value="1"/>
</dbReference>
<evidence type="ECO:0000313" key="14">
    <source>
        <dbReference type="Proteomes" id="UP000675747"/>
    </source>
</evidence>
<dbReference type="SUPFAM" id="SSF55781">
    <property type="entry name" value="GAF domain-like"/>
    <property type="match status" value="1"/>
</dbReference>
<dbReference type="PROSITE" id="PS50110">
    <property type="entry name" value="RESPONSE_REGULATORY"/>
    <property type="match status" value="1"/>
</dbReference>
<dbReference type="SUPFAM" id="SSF55874">
    <property type="entry name" value="ATPase domain of HSP90 chaperone/DNA topoisomerase II/histidine kinase"/>
    <property type="match status" value="1"/>
</dbReference>
<dbReference type="CDD" id="cd00082">
    <property type="entry name" value="HisKA"/>
    <property type="match status" value="1"/>
</dbReference>
<dbReference type="InterPro" id="IPR003661">
    <property type="entry name" value="HisK_dim/P_dom"/>
</dbReference>
<sequence length="992" mass="108310">MSGGFRSDHHNLPFLRGGGECGAVLRALDWAANPLGPPQAWPQSLKTLVGVAMDSSQPMLIVWGPEQITLYNDGYAAMCGERHPRALGRPYVELWHDIWDEVEPILSRAYAGESTHMDDIAFVMHRNGYPEQTHFAFGYTPVQDDAGGVVGMFCACTETTQTVRAAKREAFRTRLQERLRSAEDPQDILGAAAGLLGTELDAGRVGYGELDAGGAVATTTAHWVRPPMPAPAASYRLEAYADALGPRLARGQALVVHDTERDPGLDAGRRAAFAAAGGVRATLCVPLVKAGRASAVLYVDDHRPRRWSDEDESLTRDVLERTWAAVERARAEQARRETERDLRFTLAAGRMGAWSQDLASGELHTSAIFRANFGHPEDAPFDRITLLASVHPDDVEGVHQAMTQSVASGEDLDCEFRVVARDGEVRWVGMRGRPSHAADGTPLRMTGICLDITTRRRTEAALRESEERYRQIVEGAEDFAILTLDDRRIITSWNTGAERMLGYAEAEVLGRSGDIFFTAEDIAAGEPEREQRTAQTRGRALNERWHQRKDGSRFWGSGLMMRRPQGGVLKMFRDRTAEHEAEAALRRLNETLEERVEARTRELQAVEEHLRQAQKMEAVGQLTGGIAHDFNNMLTGVIGGLDIVRARLASGRHDDVQRFLDAASQSAQRAANLTQRLLAFSRRQSLNPVALDINGLVRGMRELLSRTLGENVALDFAFADALWPVRADENQLESTLLNLAINARDAMPGGGTLRIATCNVDVAERDARLAGARAGEYVLVEVADTGVGMSAELLERVFEPFFTTKPIGQGTGLGLSMIYGFAKQSEGHVDIESREGEGTTIRLFLPRADATAVEAAVAGAPVHAAADGAGEVVLVVEDEPSVRLLILEALEELGYAHMEAASADAALPLLQSDRRIDLLVTDVGLPGMNGRQLAEAARSARPGLGVLFVTGYAAEAANRERFLEPGMDMITKPFSMSALGERIRAMIERRAS</sequence>
<gene>
    <name evidence="13" type="ORF">KB893_015725</name>
    <name evidence="12" type="ORF">KB893_04585</name>
</gene>
<reference evidence="13 14" key="1">
    <citation type="journal article" date="2021" name="Microbiol. Resour. Announc.">
        <title>Draft Genome Sequence of Coralloluteibacterium stylophorae LMG 29479T.</title>
        <authorList>
            <person name="Karlyshev A.V."/>
            <person name="Kudryashova E.B."/>
            <person name="Ariskina E.V."/>
            <person name="Conroy A.P."/>
            <person name="Abidueva E.Y."/>
        </authorList>
    </citation>
    <scope>NUCLEOTIDE SEQUENCE [LARGE SCALE GENOMIC DNA]</scope>
    <source>
        <strain evidence="13 14">LMG 29479</strain>
    </source>
</reference>
<evidence type="ECO:0000256" key="6">
    <source>
        <dbReference type="PROSITE-ProRule" id="PRU00169"/>
    </source>
</evidence>
<dbReference type="NCBIfam" id="TIGR00229">
    <property type="entry name" value="sensory_box"/>
    <property type="match status" value="2"/>
</dbReference>
<dbReference type="PANTHER" id="PTHR43065:SF42">
    <property type="entry name" value="TWO-COMPONENT SENSOR PPRA"/>
    <property type="match status" value="1"/>
</dbReference>
<dbReference type="InterPro" id="IPR001610">
    <property type="entry name" value="PAC"/>
</dbReference>
<dbReference type="SUPFAM" id="SSF55785">
    <property type="entry name" value="PYP-like sensor domain (PAS domain)"/>
    <property type="match status" value="3"/>
</dbReference>
<keyword evidence="7" id="KW-0175">Coiled coil</keyword>
<dbReference type="InterPro" id="IPR013655">
    <property type="entry name" value="PAS_fold_3"/>
</dbReference>
<dbReference type="SMART" id="SM00091">
    <property type="entry name" value="PAS"/>
    <property type="match status" value="2"/>
</dbReference>
<dbReference type="Gene3D" id="3.40.50.2300">
    <property type="match status" value="1"/>
</dbReference>
<dbReference type="GO" id="GO:0000155">
    <property type="term" value="F:phosphorelay sensor kinase activity"/>
    <property type="evidence" value="ECO:0007669"/>
    <property type="project" value="InterPro"/>
</dbReference>
<dbReference type="InterPro" id="IPR035965">
    <property type="entry name" value="PAS-like_dom_sf"/>
</dbReference>
<evidence type="ECO:0000256" key="1">
    <source>
        <dbReference type="ARBA" id="ARBA00000085"/>
    </source>
</evidence>
<dbReference type="InterPro" id="IPR003018">
    <property type="entry name" value="GAF"/>
</dbReference>
<evidence type="ECO:0000259" key="11">
    <source>
        <dbReference type="PROSITE" id="PS50113"/>
    </source>
</evidence>
<dbReference type="SMART" id="SM00448">
    <property type="entry name" value="REC"/>
    <property type="match status" value="1"/>
</dbReference>
<dbReference type="SUPFAM" id="SSF47384">
    <property type="entry name" value="Homodimeric domain of signal transducing histidine kinase"/>
    <property type="match status" value="1"/>
</dbReference>
<feature type="coiled-coil region" evidence="7">
    <location>
        <begin position="581"/>
        <end position="616"/>
    </location>
</feature>
<evidence type="ECO:0000256" key="2">
    <source>
        <dbReference type="ARBA" id="ARBA00012438"/>
    </source>
</evidence>
<dbReference type="EC" id="2.7.13.3" evidence="2"/>
<dbReference type="Gene3D" id="3.30.450.40">
    <property type="match status" value="1"/>
</dbReference>
<feature type="domain" description="PAS" evidence="10">
    <location>
        <begin position="465"/>
        <end position="512"/>
    </location>
</feature>
<dbReference type="Gene3D" id="3.30.565.10">
    <property type="entry name" value="Histidine kinase-like ATPase, C-terminal domain"/>
    <property type="match status" value="1"/>
</dbReference>
<protein>
    <recommendedName>
        <fullName evidence="2">histidine kinase</fullName>
        <ecNumber evidence="2">2.7.13.3</ecNumber>
    </recommendedName>
</protein>